<evidence type="ECO:0000313" key="10">
    <source>
        <dbReference type="Proteomes" id="UP000011082"/>
    </source>
</evidence>
<evidence type="ECO:0000256" key="6">
    <source>
        <dbReference type="ARBA" id="ARBA00023242"/>
    </source>
</evidence>
<dbReference type="GO" id="GO:0008270">
    <property type="term" value="F:zinc ion binding"/>
    <property type="evidence" value="ECO:0007669"/>
    <property type="project" value="UniProtKB-KW"/>
</dbReference>
<comment type="subcellular location">
    <subcellularLocation>
        <location evidence="1">Nucleus</location>
    </subcellularLocation>
</comment>
<keyword evidence="3" id="KW-0677">Repeat</keyword>
<dbReference type="AlphaFoldDB" id="L2GRI3"/>
<dbReference type="GeneID" id="19880975"/>
<dbReference type="OrthoDB" id="3863715at2759"/>
<evidence type="ECO:0000256" key="5">
    <source>
        <dbReference type="ARBA" id="ARBA00022833"/>
    </source>
</evidence>
<dbReference type="Proteomes" id="UP000011082">
    <property type="component" value="Unassembled WGS sequence"/>
</dbReference>
<dbReference type="InterPro" id="IPR051644">
    <property type="entry name" value="TRAMP_AT-DNA-binding"/>
</dbReference>
<dbReference type="InterPro" id="IPR001878">
    <property type="entry name" value="Znf_CCHC"/>
</dbReference>
<keyword evidence="6" id="KW-0539">Nucleus</keyword>
<name>L2GRI3_VITCO</name>
<evidence type="ECO:0000256" key="1">
    <source>
        <dbReference type="ARBA" id="ARBA00004123"/>
    </source>
</evidence>
<keyword evidence="10" id="KW-1185">Reference proteome</keyword>
<dbReference type="Pfam" id="PF00098">
    <property type="entry name" value="zf-CCHC"/>
    <property type="match status" value="1"/>
</dbReference>
<evidence type="ECO:0000256" key="2">
    <source>
        <dbReference type="ARBA" id="ARBA00022723"/>
    </source>
</evidence>
<sequence length="204" mass="24174">MPEDTDSIFSKIRIVDGNQIIDIDEDIDKYDLLSMMFHRESVSLDTSRAVTSVKNDKRRYFEDTTVCYKCGEVGHVSRDCTQEQERSCIYCSTMHKGKPCDYLLCDNCFRLGHAYRFCRDRPLEHRLCNLCPAQRHYVDECPRIWRRYKLVNRNRMANFVMSCPLCFSSSHLMDDCEEKDRRFTIFTSNYLNAMEKPKSTTKFD</sequence>
<evidence type="ECO:0000256" key="4">
    <source>
        <dbReference type="ARBA" id="ARBA00022771"/>
    </source>
</evidence>
<evidence type="ECO:0000256" key="3">
    <source>
        <dbReference type="ARBA" id="ARBA00022737"/>
    </source>
</evidence>
<protein>
    <recommendedName>
        <fullName evidence="8">CCHC-type domain-containing protein</fullName>
    </recommendedName>
</protein>
<dbReference type="SUPFAM" id="SSF57756">
    <property type="entry name" value="Retrovirus zinc finger-like domains"/>
    <property type="match status" value="2"/>
</dbReference>
<dbReference type="OMA" id="HRYRECK"/>
<dbReference type="GO" id="GO:0071038">
    <property type="term" value="P:TRAMP-dependent tRNA surveillance pathway"/>
    <property type="evidence" value="ECO:0007669"/>
    <property type="project" value="TreeGrafter"/>
</dbReference>
<organism evidence="9 10">
    <name type="scientific">Vittaforma corneae (strain ATCC 50505)</name>
    <name type="common">Microsporidian parasite</name>
    <name type="synonym">Nosema corneum</name>
    <dbReference type="NCBI Taxonomy" id="993615"/>
    <lineage>
        <taxon>Eukaryota</taxon>
        <taxon>Fungi</taxon>
        <taxon>Fungi incertae sedis</taxon>
        <taxon>Microsporidia</taxon>
        <taxon>Nosematidae</taxon>
        <taxon>Vittaforma</taxon>
    </lineage>
</organism>
<evidence type="ECO:0000259" key="8">
    <source>
        <dbReference type="PROSITE" id="PS50158"/>
    </source>
</evidence>
<dbReference type="InterPro" id="IPR036875">
    <property type="entry name" value="Znf_CCHC_sf"/>
</dbReference>
<dbReference type="GO" id="GO:0003723">
    <property type="term" value="F:RNA binding"/>
    <property type="evidence" value="ECO:0007669"/>
    <property type="project" value="TreeGrafter"/>
</dbReference>
<dbReference type="GO" id="GO:0071035">
    <property type="term" value="P:nuclear polyadenylation-dependent rRNA catabolic process"/>
    <property type="evidence" value="ECO:0007669"/>
    <property type="project" value="TreeGrafter"/>
</dbReference>
<dbReference type="STRING" id="993615.L2GRI3"/>
<dbReference type="RefSeq" id="XP_007603710.1">
    <property type="nucleotide sequence ID" value="XM_007603648.1"/>
</dbReference>
<reference evidence="10" key="1">
    <citation type="submission" date="2011-05" db="EMBL/GenBank/DDBJ databases">
        <title>The genome sequence of Vittaforma corneae strain ATCC 50505.</title>
        <authorList>
            <consortium name="The Broad Institute Genome Sequencing Platform"/>
            <person name="Cuomo C."/>
            <person name="Didier E."/>
            <person name="Bowers L."/>
            <person name="Young S.K."/>
            <person name="Zeng Q."/>
            <person name="Gargeya S."/>
            <person name="Fitzgerald M."/>
            <person name="Haas B."/>
            <person name="Abouelleil A."/>
            <person name="Alvarado L."/>
            <person name="Arachchi H.M."/>
            <person name="Berlin A."/>
            <person name="Chapman S.B."/>
            <person name="Gearin G."/>
            <person name="Goldberg J."/>
            <person name="Griggs A."/>
            <person name="Gujja S."/>
            <person name="Hansen M."/>
            <person name="Heiman D."/>
            <person name="Howarth C."/>
            <person name="Larimer J."/>
            <person name="Lui A."/>
            <person name="MacDonald P.J.P."/>
            <person name="McCowen C."/>
            <person name="Montmayeur A."/>
            <person name="Murphy C."/>
            <person name="Neiman D."/>
            <person name="Pearson M."/>
            <person name="Priest M."/>
            <person name="Roberts A."/>
            <person name="Saif S."/>
            <person name="Shea T."/>
            <person name="Sisk P."/>
            <person name="Stolte C."/>
            <person name="Sykes S."/>
            <person name="Wortman J."/>
            <person name="Nusbaum C."/>
            <person name="Birren B."/>
        </authorList>
    </citation>
    <scope>NUCLEOTIDE SEQUENCE [LARGE SCALE GENOMIC DNA]</scope>
    <source>
        <strain evidence="10">ATCC 50505</strain>
    </source>
</reference>
<dbReference type="InParanoid" id="L2GRI3"/>
<keyword evidence="5" id="KW-0862">Zinc</keyword>
<feature type="domain" description="CCHC-type" evidence="8">
    <location>
        <begin position="67"/>
        <end position="82"/>
    </location>
</feature>
<accession>L2GRI3</accession>
<proteinExistence type="predicted"/>
<dbReference type="VEuPathDB" id="MicrosporidiaDB:VICG_00257"/>
<dbReference type="PANTHER" id="PTHR46543">
    <property type="entry name" value="ZINC FINGER CCHC DOMAIN-CONTAINING PROTEIN 7"/>
    <property type="match status" value="1"/>
</dbReference>
<keyword evidence="4 7" id="KW-0863">Zinc-finger</keyword>
<dbReference type="GO" id="GO:0071031">
    <property type="term" value="P:nuclear mRNA surveillance of mRNA 3'-end processing"/>
    <property type="evidence" value="ECO:0007669"/>
    <property type="project" value="TreeGrafter"/>
</dbReference>
<evidence type="ECO:0000313" key="9">
    <source>
        <dbReference type="EMBL" id="ELA42942.1"/>
    </source>
</evidence>
<dbReference type="GO" id="GO:0071039">
    <property type="term" value="P:nuclear polyadenylation-dependent CUT catabolic process"/>
    <property type="evidence" value="ECO:0007669"/>
    <property type="project" value="TreeGrafter"/>
</dbReference>
<dbReference type="PROSITE" id="PS50158">
    <property type="entry name" value="ZF_CCHC"/>
    <property type="match status" value="1"/>
</dbReference>
<dbReference type="Gene3D" id="4.10.60.10">
    <property type="entry name" value="Zinc finger, CCHC-type"/>
    <property type="match status" value="2"/>
</dbReference>
<dbReference type="GO" id="GO:0031499">
    <property type="term" value="C:TRAMP complex"/>
    <property type="evidence" value="ECO:0007669"/>
    <property type="project" value="TreeGrafter"/>
</dbReference>
<evidence type="ECO:0000256" key="7">
    <source>
        <dbReference type="PROSITE-ProRule" id="PRU00047"/>
    </source>
</evidence>
<dbReference type="HOGENOM" id="CLU_109009_0_0_1"/>
<dbReference type="PANTHER" id="PTHR46543:SF1">
    <property type="entry name" value="ZINC FINGER CCHC DOMAIN-CONTAINING PROTEIN 7"/>
    <property type="match status" value="1"/>
</dbReference>
<dbReference type="GO" id="GO:0071037">
    <property type="term" value="P:nuclear polyadenylation-dependent snRNA catabolic process"/>
    <property type="evidence" value="ECO:0007669"/>
    <property type="project" value="TreeGrafter"/>
</dbReference>
<dbReference type="EMBL" id="JH370130">
    <property type="protein sequence ID" value="ELA42942.1"/>
    <property type="molecule type" value="Genomic_DNA"/>
</dbReference>
<gene>
    <name evidence="9" type="ORF">VICG_00257</name>
</gene>
<dbReference type="SMART" id="SM00343">
    <property type="entry name" value="ZnF_C2HC"/>
    <property type="match status" value="4"/>
</dbReference>
<keyword evidence="2" id="KW-0479">Metal-binding</keyword>
<dbReference type="GO" id="GO:0071036">
    <property type="term" value="P:nuclear polyadenylation-dependent snoRNA catabolic process"/>
    <property type="evidence" value="ECO:0007669"/>
    <property type="project" value="TreeGrafter"/>
</dbReference>